<dbReference type="Pfam" id="PF00105">
    <property type="entry name" value="zf-C4"/>
    <property type="match status" value="1"/>
</dbReference>
<evidence type="ECO:0000256" key="4">
    <source>
        <dbReference type="ARBA" id="ARBA00023015"/>
    </source>
</evidence>
<feature type="non-terminal residue" evidence="8">
    <location>
        <position position="1"/>
    </location>
</feature>
<organism evidence="8">
    <name type="scientific">Austropeplea ollula</name>
    <dbReference type="NCBI Taxonomy" id="55683"/>
    <lineage>
        <taxon>Eukaryota</taxon>
        <taxon>Metazoa</taxon>
        <taxon>Spiralia</taxon>
        <taxon>Lophotrochozoa</taxon>
        <taxon>Mollusca</taxon>
        <taxon>Gastropoda</taxon>
        <taxon>Heterobranchia</taxon>
        <taxon>Euthyneura</taxon>
        <taxon>Panpulmonata</taxon>
        <taxon>Hygrophila</taxon>
        <taxon>Lymnaeoidea</taxon>
        <taxon>Lymnaeidae</taxon>
        <taxon>Austropeplea</taxon>
    </lineage>
</organism>
<feature type="non-terminal residue" evidence="8">
    <location>
        <position position="33"/>
    </location>
</feature>
<evidence type="ECO:0000256" key="6">
    <source>
        <dbReference type="ARBA" id="ARBA00023163"/>
    </source>
</evidence>
<evidence type="ECO:0000256" key="2">
    <source>
        <dbReference type="ARBA" id="ARBA00022771"/>
    </source>
</evidence>
<keyword evidence="3" id="KW-0862">Zinc</keyword>
<dbReference type="AlphaFoldDB" id="C7DYB8"/>
<reference evidence="8" key="1">
    <citation type="journal article" date="2009" name="J. Parasitol.">
        <title>ESTROGEN-RELATED FECUNDITY REDUCTION OF LYMNAEA OLLULA FOLLOWING FASCIOLA GIGANTICA INFECTION.</title>
        <authorList>
            <person name="Kumkate S."/>
            <person name="Onmek N."/>
            <person name="Boonburapong B."/>
            <person name="Singhakaew S."/>
            <person name="Leardkamolkarn V."/>
        </authorList>
    </citation>
    <scope>NUCLEOTIDE SEQUENCE</scope>
</reference>
<evidence type="ECO:0000256" key="5">
    <source>
        <dbReference type="ARBA" id="ARBA00023125"/>
    </source>
</evidence>
<dbReference type="GO" id="GO:0043565">
    <property type="term" value="F:sequence-specific DNA binding"/>
    <property type="evidence" value="ECO:0007669"/>
    <property type="project" value="InterPro"/>
</dbReference>
<dbReference type="InterPro" id="IPR001628">
    <property type="entry name" value="Znf_hrmn_rcpt"/>
</dbReference>
<keyword evidence="2" id="KW-0863">Zinc-finger</keyword>
<dbReference type="GO" id="GO:0003700">
    <property type="term" value="F:DNA-binding transcription factor activity"/>
    <property type="evidence" value="ECO:0007669"/>
    <property type="project" value="InterPro"/>
</dbReference>
<protein>
    <submittedName>
        <fullName evidence="8">Estrogen receptor</fullName>
    </submittedName>
</protein>
<sequence>FVWIHYGVGLEGCKAFFKRSIQGPVIYMSSHQH</sequence>
<keyword evidence="6" id="KW-0804">Transcription</keyword>
<accession>C7DYB8</accession>
<name>C7DYB8_9GAST</name>
<keyword evidence="1" id="KW-0479">Metal-binding</keyword>
<keyword evidence="5" id="KW-0238">DNA-binding</keyword>
<keyword evidence="8" id="KW-0675">Receptor</keyword>
<keyword evidence="4" id="KW-0805">Transcription regulation</keyword>
<evidence type="ECO:0000259" key="7">
    <source>
        <dbReference type="Pfam" id="PF00105"/>
    </source>
</evidence>
<feature type="domain" description="Nuclear receptor" evidence="7">
    <location>
        <begin position="4"/>
        <end position="31"/>
    </location>
</feature>
<evidence type="ECO:0000313" key="8">
    <source>
        <dbReference type="EMBL" id="ACT35534.1"/>
    </source>
</evidence>
<evidence type="ECO:0000256" key="3">
    <source>
        <dbReference type="ARBA" id="ARBA00022833"/>
    </source>
</evidence>
<evidence type="ECO:0000256" key="1">
    <source>
        <dbReference type="ARBA" id="ARBA00022723"/>
    </source>
</evidence>
<dbReference type="GO" id="GO:0008270">
    <property type="term" value="F:zinc ion binding"/>
    <property type="evidence" value="ECO:0007669"/>
    <property type="project" value="UniProtKB-KW"/>
</dbReference>
<dbReference type="EMBL" id="GQ227744">
    <property type="protein sequence ID" value="ACT35534.1"/>
    <property type="molecule type" value="mRNA"/>
</dbReference>
<proteinExistence type="evidence at transcript level"/>